<protein>
    <submittedName>
        <fullName evidence="5">Uncharacterized protein LOC107068707 isoform X1</fullName>
    </submittedName>
</protein>
<evidence type="ECO:0000313" key="5">
    <source>
        <dbReference type="RefSeq" id="XP_015180892.1"/>
    </source>
</evidence>
<accession>A0ABM1IL05</accession>
<proteinExistence type="predicted"/>
<keyword evidence="2" id="KW-0812">Transmembrane</keyword>
<gene>
    <name evidence="5" type="primary">LOC107068707</name>
</gene>
<evidence type="ECO:0000256" key="2">
    <source>
        <dbReference type="SAM" id="Phobius"/>
    </source>
</evidence>
<dbReference type="InterPro" id="IPR031962">
    <property type="entry name" value="DUF4781"/>
</dbReference>
<feature type="transmembrane region" description="Helical" evidence="2">
    <location>
        <begin position="311"/>
        <end position="333"/>
    </location>
</feature>
<dbReference type="PANTHER" id="PTHR21115:SF0">
    <property type="entry name" value="GH06117P-RELATED"/>
    <property type="match status" value="1"/>
</dbReference>
<feature type="domain" description="DUF4781" evidence="3">
    <location>
        <begin position="156"/>
        <end position="448"/>
    </location>
</feature>
<keyword evidence="4" id="KW-1185">Reference proteome</keyword>
<evidence type="ECO:0000256" key="1">
    <source>
        <dbReference type="SAM" id="MobiDB-lite"/>
    </source>
</evidence>
<dbReference type="PANTHER" id="PTHR21115">
    <property type="entry name" value="GH06117P-RELATED"/>
    <property type="match status" value="1"/>
</dbReference>
<name>A0ABM1IL05_POLDO</name>
<dbReference type="Proteomes" id="UP000694924">
    <property type="component" value="Unplaced"/>
</dbReference>
<feature type="transmembrane region" description="Helical" evidence="2">
    <location>
        <begin position="345"/>
        <end position="368"/>
    </location>
</feature>
<feature type="transmembrane region" description="Helical" evidence="2">
    <location>
        <begin position="270"/>
        <end position="291"/>
    </location>
</feature>
<feature type="compositionally biased region" description="Low complexity" evidence="1">
    <location>
        <begin position="550"/>
        <end position="566"/>
    </location>
</feature>
<dbReference type="GeneID" id="107068707"/>
<evidence type="ECO:0000259" key="3">
    <source>
        <dbReference type="Pfam" id="PF16013"/>
    </source>
</evidence>
<evidence type="ECO:0000313" key="4">
    <source>
        <dbReference type="Proteomes" id="UP000694924"/>
    </source>
</evidence>
<feature type="compositionally biased region" description="Low complexity" evidence="1">
    <location>
        <begin position="525"/>
        <end position="541"/>
    </location>
</feature>
<dbReference type="Pfam" id="PF16013">
    <property type="entry name" value="DUF4781"/>
    <property type="match status" value="1"/>
</dbReference>
<dbReference type="RefSeq" id="XP_015180892.1">
    <property type="nucleotide sequence ID" value="XM_015325406.1"/>
</dbReference>
<keyword evidence="2" id="KW-1133">Transmembrane helix</keyword>
<keyword evidence="2" id="KW-0472">Membrane</keyword>
<reference evidence="5" key="1">
    <citation type="submission" date="2025-08" db="UniProtKB">
        <authorList>
            <consortium name="RefSeq"/>
        </authorList>
    </citation>
    <scope>IDENTIFICATION</scope>
    <source>
        <tissue evidence="5">Whole body</tissue>
    </source>
</reference>
<sequence>MSEDNRLWHEMVSYAIEIQQKYYELLSDWTKYETQDYDILKQNIGYALFGPPTELCKVDNKENNTNDFSSVVSYVSENAEQLTKVNEGVHYNKNAMEIISLIFDQIMEYGKQSDGSIFVGVIYNIIFNVPTKKTKESNKDNVDIDTEEIMKEIQAVPIFKIKNYCLKSSSENIEYIDNNGRVYIDWINYKTCNTLPACVMVIPYEGFYQPNPELEITEICSKVWVEVCFSPASSLSAQVVNTADYASSILNVGGLGITLASMFTPIGPAVALAGVATTGVTSAWSFGRFVYQLYDRRWHRESVSLSNSNALSAWLGIAGCTAGLAVSGGKLLLLRAAQAGRDIGLAARAVYNTTVVCKMSINLIGIGYNGYNIVDKYQRKNRVNLKDIFFFTTHVMFFGNIILDIKFAYDVINSSRGNVMKDYEATLRSKRHRKAYNRIKRNATSDAKIVRYIRKVQTRRELLSSANSSQPSGSKPNSGQPSDGQPNGDQPSGKQPNTSQPSSKQPNGEQLNGSQPSGKQPNGEQPNSSQPSSDQSSGKQPNGSQPSGKQPNSSQPSSDQSSGKQPNTSQPSEEEELKMTYHLLEVE</sequence>
<feature type="compositionally biased region" description="Polar residues" evidence="1">
    <location>
        <begin position="464"/>
        <end position="524"/>
    </location>
</feature>
<feature type="region of interest" description="Disordered" evidence="1">
    <location>
        <begin position="461"/>
        <end position="587"/>
    </location>
</feature>
<feature type="transmembrane region" description="Helical" evidence="2">
    <location>
        <begin position="388"/>
        <end position="409"/>
    </location>
</feature>
<organism evidence="4 5">
    <name type="scientific">Polistes dominula</name>
    <name type="common">European paper wasp</name>
    <name type="synonym">Vespa dominula</name>
    <dbReference type="NCBI Taxonomy" id="743375"/>
    <lineage>
        <taxon>Eukaryota</taxon>
        <taxon>Metazoa</taxon>
        <taxon>Ecdysozoa</taxon>
        <taxon>Arthropoda</taxon>
        <taxon>Hexapoda</taxon>
        <taxon>Insecta</taxon>
        <taxon>Pterygota</taxon>
        <taxon>Neoptera</taxon>
        <taxon>Endopterygota</taxon>
        <taxon>Hymenoptera</taxon>
        <taxon>Apocrita</taxon>
        <taxon>Aculeata</taxon>
        <taxon>Vespoidea</taxon>
        <taxon>Vespidae</taxon>
        <taxon>Polistinae</taxon>
        <taxon>Polistini</taxon>
        <taxon>Polistes</taxon>
    </lineage>
</organism>